<sequence>MTVLKSTVDTQDPGHLARREAMLAKLDDLAAEHAKALAGGGQKYVDRHHKRGKMLPRERIELLIDEDSAFLELSPLAAWGTDYAVGASVVTGIGVISGVECLIVANDPTVRGGASNPWTLRKTFRATDIAMANRLPVVNLVESGGADLPSQSEIFIPGGRLFRDLTRASAARVPTVTLVFGNSTAGGAYVPGMSDYVVMVKERAKVFLGGPPLVKMATGEESDDESLGGAEMHARTSGLADFLAEDEPDALRIGRRIVARLNWRKHGPGPASPVVEPVHDPEDLLGIVPTDLREPFDPREVIARLVDGSDFDEFKPSYGTSLITGWASLHGYPVGVLANARGVLFSAEAQKATQFIQLANASDTPLLFLQNTTGYMVGKDYEQAGIIKHGAMMINAVSNSTVPHLTVVMGASYGAGNYGMCGRAYDPRFLFTWPNAKSAVMGPAQLAGVLSIVARQAAAAKGQPYDEQADAGLRAMVEQQIEEQSLAPFLSGRLYDDGVIDPRDTRTVLGICLSAIHSAEVAGAERFGVFRM</sequence>
<dbReference type="InterPro" id="IPR034733">
    <property type="entry name" value="AcCoA_carboxyl_beta"/>
</dbReference>
<reference evidence="3 4" key="1">
    <citation type="submission" date="2016-10" db="EMBL/GenBank/DDBJ databases">
        <authorList>
            <person name="de Groot N.N."/>
        </authorList>
    </citation>
    <scope>NUCLEOTIDE SEQUENCE [LARGE SCALE GENOMIC DNA]</scope>
    <source>
        <strain evidence="3 4">DSM 44149</strain>
    </source>
</reference>
<dbReference type="OrthoDB" id="9803706at2"/>
<keyword evidence="3" id="KW-0808">Transferase</keyword>
<keyword evidence="4" id="KW-1185">Reference proteome</keyword>
<dbReference type="GO" id="GO:0016740">
    <property type="term" value="F:transferase activity"/>
    <property type="evidence" value="ECO:0007669"/>
    <property type="project" value="UniProtKB-KW"/>
</dbReference>
<dbReference type="PANTHER" id="PTHR22855:SF46">
    <property type="entry name" value="METHYLCROTONOYL-COA CARBOXYLASE"/>
    <property type="match status" value="1"/>
</dbReference>
<dbReference type="AlphaFoldDB" id="A0A1H0DHC6"/>
<dbReference type="InterPro" id="IPR011763">
    <property type="entry name" value="COA_CT_C"/>
</dbReference>
<dbReference type="eggNOG" id="COG4799">
    <property type="taxonomic scope" value="Bacteria"/>
</dbReference>
<dbReference type="PROSITE" id="PS50989">
    <property type="entry name" value="COA_CT_CTER"/>
    <property type="match status" value="1"/>
</dbReference>
<evidence type="ECO:0000313" key="3">
    <source>
        <dbReference type="EMBL" id="SDN69647.1"/>
    </source>
</evidence>
<dbReference type="PROSITE" id="PS50980">
    <property type="entry name" value="COA_CT_NTER"/>
    <property type="match status" value="1"/>
</dbReference>
<organism evidence="3 4">
    <name type="scientific">Allokutzneria albata</name>
    <name type="common">Kibdelosporangium albatum</name>
    <dbReference type="NCBI Taxonomy" id="211114"/>
    <lineage>
        <taxon>Bacteria</taxon>
        <taxon>Bacillati</taxon>
        <taxon>Actinomycetota</taxon>
        <taxon>Actinomycetes</taxon>
        <taxon>Pseudonocardiales</taxon>
        <taxon>Pseudonocardiaceae</taxon>
        <taxon>Allokutzneria</taxon>
    </lineage>
</organism>
<dbReference type="Proteomes" id="UP000183376">
    <property type="component" value="Chromosome I"/>
</dbReference>
<dbReference type="STRING" id="211114.SAMN04489726_7814"/>
<evidence type="ECO:0000313" key="4">
    <source>
        <dbReference type="Proteomes" id="UP000183376"/>
    </source>
</evidence>
<dbReference type="Gene3D" id="3.90.226.10">
    <property type="entry name" value="2-enoyl-CoA Hydratase, Chain A, domain 1"/>
    <property type="match status" value="2"/>
</dbReference>
<dbReference type="PANTHER" id="PTHR22855">
    <property type="entry name" value="ACETYL, PROPIONYL, PYRUVATE, AND GLUTACONYL CARBOXYLASE-RELATED"/>
    <property type="match status" value="1"/>
</dbReference>
<dbReference type="GO" id="GO:0016874">
    <property type="term" value="F:ligase activity"/>
    <property type="evidence" value="ECO:0007669"/>
    <property type="project" value="InterPro"/>
</dbReference>
<dbReference type="FunFam" id="3.90.226.10:FF:000021">
    <property type="entry name" value="Acetyl-CoA carboxylase carboxyltransferase subunit"/>
    <property type="match status" value="1"/>
</dbReference>
<dbReference type="InterPro" id="IPR011762">
    <property type="entry name" value="COA_CT_N"/>
</dbReference>
<evidence type="ECO:0000259" key="1">
    <source>
        <dbReference type="PROSITE" id="PS50980"/>
    </source>
</evidence>
<dbReference type="Pfam" id="PF01039">
    <property type="entry name" value="Carboxyl_trans"/>
    <property type="match status" value="1"/>
</dbReference>
<dbReference type="FunFam" id="3.90.226.10:FF:000030">
    <property type="entry name" value="Acetyl-CoA carboxylase carboxyltransferase subunit"/>
    <property type="match status" value="1"/>
</dbReference>
<dbReference type="SUPFAM" id="SSF52096">
    <property type="entry name" value="ClpP/crotonase"/>
    <property type="match status" value="2"/>
</dbReference>
<dbReference type="InterPro" id="IPR029045">
    <property type="entry name" value="ClpP/crotonase-like_dom_sf"/>
</dbReference>
<feature type="domain" description="CoA carboxyltransferase N-terminal" evidence="1">
    <location>
        <begin position="22"/>
        <end position="273"/>
    </location>
</feature>
<accession>A0A1H0DHC6</accession>
<dbReference type="InterPro" id="IPR045190">
    <property type="entry name" value="MCCB/AccD1-like"/>
</dbReference>
<protein>
    <submittedName>
        <fullName evidence="3">Acetyl-CoA carboxylase, carboxyltransferase component</fullName>
    </submittedName>
</protein>
<dbReference type="RefSeq" id="WP_030430107.1">
    <property type="nucleotide sequence ID" value="NZ_JOEF01000010.1"/>
</dbReference>
<dbReference type="EMBL" id="LT629701">
    <property type="protein sequence ID" value="SDN69647.1"/>
    <property type="molecule type" value="Genomic_DNA"/>
</dbReference>
<gene>
    <name evidence="3" type="ORF">SAMN04489726_7814</name>
</gene>
<name>A0A1H0DHC6_ALLAB</name>
<evidence type="ECO:0000259" key="2">
    <source>
        <dbReference type="PROSITE" id="PS50989"/>
    </source>
</evidence>
<feature type="domain" description="CoA carboxyltransferase C-terminal" evidence="2">
    <location>
        <begin position="280"/>
        <end position="518"/>
    </location>
</feature>
<proteinExistence type="predicted"/>